<evidence type="ECO:0000313" key="7">
    <source>
        <dbReference type="EMBL" id="MPC44588.1"/>
    </source>
</evidence>
<keyword evidence="3" id="KW-0479">Metal-binding</keyword>
<protein>
    <submittedName>
        <fullName evidence="7">Sorbitol dehydrogenase</fullName>
    </submittedName>
</protein>
<evidence type="ECO:0000313" key="8">
    <source>
        <dbReference type="Proteomes" id="UP000324222"/>
    </source>
</evidence>
<dbReference type="SUPFAM" id="SSF51735">
    <property type="entry name" value="NAD(P)-binding Rossmann-fold domains"/>
    <property type="match status" value="1"/>
</dbReference>
<organism evidence="7 8">
    <name type="scientific">Portunus trituberculatus</name>
    <name type="common">Swimming crab</name>
    <name type="synonym">Neptunus trituberculatus</name>
    <dbReference type="NCBI Taxonomy" id="210409"/>
    <lineage>
        <taxon>Eukaryota</taxon>
        <taxon>Metazoa</taxon>
        <taxon>Ecdysozoa</taxon>
        <taxon>Arthropoda</taxon>
        <taxon>Crustacea</taxon>
        <taxon>Multicrustacea</taxon>
        <taxon>Malacostraca</taxon>
        <taxon>Eumalacostraca</taxon>
        <taxon>Eucarida</taxon>
        <taxon>Decapoda</taxon>
        <taxon>Pleocyemata</taxon>
        <taxon>Brachyura</taxon>
        <taxon>Eubrachyura</taxon>
        <taxon>Portunoidea</taxon>
        <taxon>Portunidae</taxon>
        <taxon>Portuninae</taxon>
        <taxon>Portunus</taxon>
    </lineage>
</organism>
<reference evidence="7 8" key="1">
    <citation type="submission" date="2019-05" db="EMBL/GenBank/DDBJ databases">
        <title>Another draft genome of Portunus trituberculatus and its Hox gene families provides insights of decapod evolution.</title>
        <authorList>
            <person name="Jeong J.-H."/>
            <person name="Song I."/>
            <person name="Kim S."/>
            <person name="Choi T."/>
            <person name="Kim D."/>
            <person name="Ryu S."/>
            <person name="Kim W."/>
        </authorList>
    </citation>
    <scope>NUCLEOTIDE SEQUENCE [LARGE SCALE GENOMIC DNA]</scope>
    <source>
        <tissue evidence="7">Muscle</tissue>
    </source>
</reference>
<dbReference type="Gene3D" id="3.40.50.720">
    <property type="entry name" value="NAD(P)-binding Rossmann-like Domain"/>
    <property type="match status" value="1"/>
</dbReference>
<gene>
    <name evidence="7" type="primary">Sord_1</name>
    <name evidence="7" type="ORF">E2C01_038266</name>
</gene>
<evidence type="ECO:0000256" key="3">
    <source>
        <dbReference type="ARBA" id="ARBA00022723"/>
    </source>
</evidence>
<evidence type="ECO:0000259" key="6">
    <source>
        <dbReference type="Pfam" id="PF00107"/>
    </source>
</evidence>
<dbReference type="GO" id="GO:0006062">
    <property type="term" value="P:sorbitol catabolic process"/>
    <property type="evidence" value="ECO:0007669"/>
    <property type="project" value="TreeGrafter"/>
</dbReference>
<comment type="cofactor">
    <cofactor evidence="1">
        <name>Zn(2+)</name>
        <dbReference type="ChEBI" id="CHEBI:29105"/>
    </cofactor>
</comment>
<evidence type="ECO:0000256" key="5">
    <source>
        <dbReference type="ARBA" id="ARBA00023002"/>
    </source>
</evidence>
<dbReference type="EMBL" id="VSRR010006353">
    <property type="protein sequence ID" value="MPC44588.1"/>
    <property type="molecule type" value="Genomic_DNA"/>
</dbReference>
<dbReference type="GO" id="GO:0046872">
    <property type="term" value="F:metal ion binding"/>
    <property type="evidence" value="ECO:0007669"/>
    <property type="project" value="UniProtKB-KW"/>
</dbReference>
<comment type="similarity">
    <text evidence="2">Belongs to the zinc-containing alcohol dehydrogenase family.</text>
</comment>
<proteinExistence type="inferred from homology"/>
<feature type="domain" description="Alcohol dehydrogenase-like C-terminal" evidence="6">
    <location>
        <begin position="13"/>
        <end position="69"/>
    </location>
</feature>
<evidence type="ECO:0000256" key="4">
    <source>
        <dbReference type="ARBA" id="ARBA00022833"/>
    </source>
</evidence>
<dbReference type="OrthoDB" id="1879366at2759"/>
<keyword evidence="5" id="KW-0560">Oxidoreductase</keyword>
<dbReference type="PANTHER" id="PTHR43161">
    <property type="entry name" value="SORBITOL DEHYDROGENASE"/>
    <property type="match status" value="1"/>
</dbReference>
<dbReference type="InterPro" id="IPR036291">
    <property type="entry name" value="NAD(P)-bd_dom_sf"/>
</dbReference>
<dbReference type="PANTHER" id="PTHR43161:SF9">
    <property type="entry name" value="SORBITOL DEHYDROGENASE"/>
    <property type="match status" value="1"/>
</dbReference>
<comment type="caution">
    <text evidence="7">The sequence shown here is derived from an EMBL/GenBank/DDBJ whole genome shotgun (WGS) entry which is preliminary data.</text>
</comment>
<dbReference type="GO" id="GO:0003939">
    <property type="term" value="F:L-iditol 2-dehydrogenase (NAD+) activity"/>
    <property type="evidence" value="ECO:0007669"/>
    <property type="project" value="TreeGrafter"/>
</dbReference>
<dbReference type="AlphaFoldDB" id="A0A5B7FI22"/>
<sequence length="81" mass="8624">MWLVSFYVNKSFTVVDIAENRLQVAKSMGADHTVLVKGGDPEALAGEIKQLMGDMPDVTIECSGAESSIHLGIVVGIFGDN</sequence>
<evidence type="ECO:0000256" key="1">
    <source>
        <dbReference type="ARBA" id="ARBA00001947"/>
    </source>
</evidence>
<accession>A0A5B7FI22</accession>
<keyword evidence="4" id="KW-0862">Zinc</keyword>
<dbReference type="Proteomes" id="UP000324222">
    <property type="component" value="Unassembled WGS sequence"/>
</dbReference>
<name>A0A5B7FI22_PORTR</name>
<dbReference type="Pfam" id="PF00107">
    <property type="entry name" value="ADH_zinc_N"/>
    <property type="match status" value="1"/>
</dbReference>
<keyword evidence="8" id="KW-1185">Reference proteome</keyword>
<dbReference type="InterPro" id="IPR013149">
    <property type="entry name" value="ADH-like_C"/>
</dbReference>
<evidence type="ECO:0000256" key="2">
    <source>
        <dbReference type="ARBA" id="ARBA00008072"/>
    </source>
</evidence>